<name>A0A363UQ97_9GAMM</name>
<evidence type="ECO:0000259" key="7">
    <source>
        <dbReference type="Pfam" id="PF00482"/>
    </source>
</evidence>
<feature type="transmembrane region" description="Helical" evidence="6">
    <location>
        <begin position="274"/>
        <end position="300"/>
    </location>
</feature>
<keyword evidence="2" id="KW-1003">Cell membrane</keyword>
<dbReference type="OrthoDB" id="8534919at2"/>
<keyword evidence="4 6" id="KW-1133">Transmembrane helix</keyword>
<evidence type="ECO:0000256" key="1">
    <source>
        <dbReference type="ARBA" id="ARBA00004651"/>
    </source>
</evidence>
<evidence type="ECO:0000256" key="6">
    <source>
        <dbReference type="SAM" id="Phobius"/>
    </source>
</evidence>
<dbReference type="PANTHER" id="PTHR35007:SF2">
    <property type="entry name" value="PILUS ASSEMBLE PROTEIN"/>
    <property type="match status" value="1"/>
</dbReference>
<protein>
    <submittedName>
        <fullName evidence="8">Type II secretion system F family protein</fullName>
    </submittedName>
</protein>
<dbReference type="GO" id="GO:0005886">
    <property type="term" value="C:plasma membrane"/>
    <property type="evidence" value="ECO:0007669"/>
    <property type="project" value="UniProtKB-SubCell"/>
</dbReference>
<accession>A0A363UQ97</accession>
<evidence type="ECO:0000313" key="9">
    <source>
        <dbReference type="Proteomes" id="UP000251800"/>
    </source>
</evidence>
<feature type="transmembrane region" description="Helical" evidence="6">
    <location>
        <begin position="90"/>
        <end position="111"/>
    </location>
</feature>
<dbReference type="RefSeq" id="WP_109718499.1">
    <property type="nucleotide sequence ID" value="NZ_QEQK01000001.1"/>
</dbReference>
<reference evidence="8 9" key="1">
    <citation type="submission" date="2018-05" db="EMBL/GenBank/DDBJ databases">
        <title>Abyssibacter profundi OUC007T gen. nov., sp. nov, a marine bacterium isolated from seawater of the Mariana Trench.</title>
        <authorList>
            <person name="Zhou S."/>
        </authorList>
    </citation>
    <scope>NUCLEOTIDE SEQUENCE [LARGE SCALE GENOMIC DNA]</scope>
    <source>
        <strain evidence="8 9">OUC007</strain>
    </source>
</reference>
<proteinExistence type="predicted"/>
<organism evidence="8 9">
    <name type="scientific">Abyssibacter profundi</name>
    <dbReference type="NCBI Taxonomy" id="2182787"/>
    <lineage>
        <taxon>Bacteria</taxon>
        <taxon>Pseudomonadati</taxon>
        <taxon>Pseudomonadota</taxon>
        <taxon>Gammaproteobacteria</taxon>
        <taxon>Chromatiales</taxon>
        <taxon>Oceanococcaceae</taxon>
        <taxon>Abyssibacter</taxon>
    </lineage>
</organism>
<keyword evidence="5 6" id="KW-0472">Membrane</keyword>
<feature type="transmembrane region" description="Helical" evidence="6">
    <location>
        <begin position="123"/>
        <end position="142"/>
    </location>
</feature>
<evidence type="ECO:0000256" key="3">
    <source>
        <dbReference type="ARBA" id="ARBA00022692"/>
    </source>
</evidence>
<dbReference type="Proteomes" id="UP000251800">
    <property type="component" value="Unassembled WGS sequence"/>
</dbReference>
<keyword evidence="9" id="KW-1185">Reference proteome</keyword>
<dbReference type="InterPro" id="IPR018076">
    <property type="entry name" value="T2SS_GspF_dom"/>
</dbReference>
<sequence>MFPTLVMIAVVGLMLGAGLLLLSAISGRRMQRLESRVTGLAPADDGEAGQGVLLSQLARGGRRVEQWMDTQEETARLFVQAGWRRPQSRVLFYATQAGLPLAAGAGVIVAWASGASGWSLGEFAMALFAAVAIALLLPKYLLKRRAERRRRRMRHEVPMFIHLLMLLFEAGLSTRQALQSLIREAQGVLPVLNEEMAIVLRQIEAGGDTAQILKQLGATMEVGELETVLSVLRQADRYGGELREPLSEALAVMEERRVFEMREAVNRLSGRMTVVMVLFFLPALLIFVAGPPFVSIFHVLGAAQ</sequence>
<keyword evidence="3 6" id="KW-0812">Transmembrane</keyword>
<evidence type="ECO:0000256" key="5">
    <source>
        <dbReference type="ARBA" id="ARBA00023136"/>
    </source>
</evidence>
<comment type="subcellular location">
    <subcellularLocation>
        <location evidence="1">Cell membrane</location>
        <topology evidence="1">Multi-pass membrane protein</topology>
    </subcellularLocation>
</comment>
<dbReference type="AlphaFoldDB" id="A0A363UQ97"/>
<feature type="domain" description="Type II secretion system protein GspF" evidence="7">
    <location>
        <begin position="160"/>
        <end position="288"/>
    </location>
</feature>
<feature type="transmembrane region" description="Helical" evidence="6">
    <location>
        <begin position="6"/>
        <end position="26"/>
    </location>
</feature>
<evidence type="ECO:0000256" key="4">
    <source>
        <dbReference type="ARBA" id="ARBA00022989"/>
    </source>
</evidence>
<dbReference type="EMBL" id="QEQK01000001">
    <property type="protein sequence ID" value="PWN57643.1"/>
    <property type="molecule type" value="Genomic_DNA"/>
</dbReference>
<comment type="caution">
    <text evidence="8">The sequence shown here is derived from an EMBL/GenBank/DDBJ whole genome shotgun (WGS) entry which is preliminary data.</text>
</comment>
<dbReference type="PANTHER" id="PTHR35007">
    <property type="entry name" value="INTEGRAL MEMBRANE PROTEIN-RELATED"/>
    <property type="match status" value="1"/>
</dbReference>
<evidence type="ECO:0000313" key="8">
    <source>
        <dbReference type="EMBL" id="PWN57643.1"/>
    </source>
</evidence>
<gene>
    <name evidence="8" type="ORF">DEH80_00435</name>
</gene>
<dbReference type="Pfam" id="PF00482">
    <property type="entry name" value="T2SSF"/>
    <property type="match status" value="1"/>
</dbReference>
<evidence type="ECO:0000256" key="2">
    <source>
        <dbReference type="ARBA" id="ARBA00022475"/>
    </source>
</evidence>